<feature type="region of interest" description="Disordered" evidence="1">
    <location>
        <begin position="182"/>
        <end position="208"/>
    </location>
</feature>
<protein>
    <submittedName>
        <fullName evidence="2">Uncharacterized protein</fullName>
    </submittedName>
</protein>
<gene>
    <name evidence="2" type="ORF">ABVK25_002552</name>
</gene>
<dbReference type="Proteomes" id="UP001590951">
    <property type="component" value="Unassembled WGS sequence"/>
</dbReference>
<feature type="compositionally biased region" description="Polar residues" evidence="1">
    <location>
        <begin position="17"/>
        <end position="30"/>
    </location>
</feature>
<name>A0ABR4BL59_9LECA</name>
<dbReference type="EMBL" id="JBHFEH010000005">
    <property type="protein sequence ID" value="KAL2057499.1"/>
    <property type="molecule type" value="Genomic_DNA"/>
</dbReference>
<evidence type="ECO:0000313" key="3">
    <source>
        <dbReference type="Proteomes" id="UP001590951"/>
    </source>
</evidence>
<proteinExistence type="predicted"/>
<evidence type="ECO:0000256" key="1">
    <source>
        <dbReference type="SAM" id="MobiDB-lite"/>
    </source>
</evidence>
<feature type="compositionally biased region" description="Acidic residues" evidence="1">
    <location>
        <begin position="183"/>
        <end position="200"/>
    </location>
</feature>
<keyword evidence="3" id="KW-1185">Reference proteome</keyword>
<comment type="caution">
    <text evidence="2">The sequence shown here is derived from an EMBL/GenBank/DDBJ whole genome shotgun (WGS) entry which is preliminary data.</text>
</comment>
<organism evidence="2 3">
    <name type="scientific">Lepraria finkii</name>
    <dbReference type="NCBI Taxonomy" id="1340010"/>
    <lineage>
        <taxon>Eukaryota</taxon>
        <taxon>Fungi</taxon>
        <taxon>Dikarya</taxon>
        <taxon>Ascomycota</taxon>
        <taxon>Pezizomycotina</taxon>
        <taxon>Lecanoromycetes</taxon>
        <taxon>OSLEUM clade</taxon>
        <taxon>Lecanoromycetidae</taxon>
        <taxon>Lecanorales</taxon>
        <taxon>Lecanorineae</taxon>
        <taxon>Stereocaulaceae</taxon>
        <taxon>Lepraria</taxon>
    </lineage>
</organism>
<evidence type="ECO:0000313" key="2">
    <source>
        <dbReference type="EMBL" id="KAL2057499.1"/>
    </source>
</evidence>
<accession>A0ABR4BL59</accession>
<sequence>MDESPSKPARKKCPKSQLRQTSVRAPTPNSRHLDTWLDGTNARFFDSPDEAGKLACYPHHYLHRVSVDDVFDVNYGDTVTLHSILKAMYLKYGPIHPCQGRRDKVGTTWISCLRSGDMGVPSAVICVAMKWVTYRGSNTKAAIPSSNKYDGPCDWNKEAILNFKRDNGREKEAEQICEVDLGPGDEDWEKVDGLDEDEWTSFDKDDLA</sequence>
<feature type="region of interest" description="Disordered" evidence="1">
    <location>
        <begin position="1"/>
        <end position="32"/>
    </location>
</feature>
<reference evidence="2 3" key="1">
    <citation type="submission" date="2024-09" db="EMBL/GenBank/DDBJ databases">
        <title>Rethinking Asexuality: The Enigmatic Case of Functional Sexual Genes in Lepraria (Stereocaulaceae).</title>
        <authorList>
            <person name="Doellman M."/>
            <person name="Sun Y."/>
            <person name="Barcenas-Pena A."/>
            <person name="Lumbsch H.T."/>
            <person name="Grewe F."/>
        </authorList>
    </citation>
    <scope>NUCLEOTIDE SEQUENCE [LARGE SCALE GENOMIC DNA]</scope>
    <source>
        <strain evidence="2 3">Grewe 0041</strain>
    </source>
</reference>